<sequence>MVSQQSKDFLPIKVASCQKYVHCASDIQQEKSKEKVKKVNTSITRTKFGCLEVDRPLQYARYECFCRDRSIMSLQKFITNLEIQSK</sequence>
<dbReference type="AlphaFoldDB" id="A0A1J1HMA4"/>
<dbReference type="EMBL" id="CVRI01000010">
    <property type="protein sequence ID" value="CRK89067.1"/>
    <property type="molecule type" value="Genomic_DNA"/>
</dbReference>
<evidence type="ECO:0000313" key="1">
    <source>
        <dbReference type="EMBL" id="CRK89067.1"/>
    </source>
</evidence>
<organism evidence="1 2">
    <name type="scientific">Clunio marinus</name>
    <dbReference type="NCBI Taxonomy" id="568069"/>
    <lineage>
        <taxon>Eukaryota</taxon>
        <taxon>Metazoa</taxon>
        <taxon>Ecdysozoa</taxon>
        <taxon>Arthropoda</taxon>
        <taxon>Hexapoda</taxon>
        <taxon>Insecta</taxon>
        <taxon>Pterygota</taxon>
        <taxon>Neoptera</taxon>
        <taxon>Endopterygota</taxon>
        <taxon>Diptera</taxon>
        <taxon>Nematocera</taxon>
        <taxon>Chironomoidea</taxon>
        <taxon>Chironomidae</taxon>
        <taxon>Clunio</taxon>
    </lineage>
</organism>
<name>A0A1J1HMA4_9DIPT</name>
<accession>A0A1J1HMA4</accession>
<protein>
    <submittedName>
        <fullName evidence="1">CLUMA_CG002837, isoform A</fullName>
    </submittedName>
</protein>
<reference evidence="1 2" key="1">
    <citation type="submission" date="2015-04" db="EMBL/GenBank/DDBJ databases">
        <authorList>
            <person name="Syromyatnikov M.Y."/>
            <person name="Popov V.N."/>
        </authorList>
    </citation>
    <scope>NUCLEOTIDE SEQUENCE [LARGE SCALE GENOMIC DNA]</scope>
</reference>
<gene>
    <name evidence="1" type="ORF">CLUMA_CG002837</name>
</gene>
<keyword evidence="2" id="KW-1185">Reference proteome</keyword>
<proteinExistence type="predicted"/>
<evidence type="ECO:0000313" key="2">
    <source>
        <dbReference type="Proteomes" id="UP000183832"/>
    </source>
</evidence>
<dbReference type="Proteomes" id="UP000183832">
    <property type="component" value="Unassembled WGS sequence"/>
</dbReference>